<accession>A0AA38GGP6</accession>
<feature type="non-terminal residue" evidence="9">
    <location>
        <position position="329"/>
    </location>
</feature>
<comment type="subcellular location">
    <subcellularLocation>
        <location evidence="2">Endoplasmic reticulum membrane</location>
        <topology evidence="2">Single-pass membrane protein</topology>
    </subcellularLocation>
    <subcellularLocation>
        <location evidence="1">Nucleus</location>
    </subcellularLocation>
</comment>
<reference evidence="9 10" key="1">
    <citation type="journal article" date="2021" name="Nat. Plants">
        <title>The Taxus genome provides insights into paclitaxel biosynthesis.</title>
        <authorList>
            <person name="Xiong X."/>
            <person name="Gou J."/>
            <person name="Liao Q."/>
            <person name="Li Y."/>
            <person name="Zhou Q."/>
            <person name="Bi G."/>
            <person name="Li C."/>
            <person name="Du R."/>
            <person name="Wang X."/>
            <person name="Sun T."/>
            <person name="Guo L."/>
            <person name="Liang H."/>
            <person name="Lu P."/>
            <person name="Wu Y."/>
            <person name="Zhang Z."/>
            <person name="Ro D.K."/>
            <person name="Shang Y."/>
            <person name="Huang S."/>
            <person name="Yan J."/>
        </authorList>
    </citation>
    <scope>NUCLEOTIDE SEQUENCE [LARGE SCALE GENOMIC DNA]</scope>
    <source>
        <strain evidence="9">Ta-2019</strain>
    </source>
</reference>
<feature type="region of interest" description="Disordered" evidence="8">
    <location>
        <begin position="145"/>
        <end position="164"/>
    </location>
</feature>
<dbReference type="PANTHER" id="PTHR47416:SF3">
    <property type="entry name" value="BZIP TRANSCRIPTION FACTOR 17-RELATED"/>
    <property type="match status" value="1"/>
</dbReference>
<dbReference type="GO" id="GO:0005634">
    <property type="term" value="C:nucleus"/>
    <property type="evidence" value="ECO:0007669"/>
    <property type="project" value="UniProtKB-SubCell"/>
</dbReference>
<evidence type="ECO:0000313" key="10">
    <source>
        <dbReference type="Proteomes" id="UP000824469"/>
    </source>
</evidence>
<evidence type="ECO:0000313" key="9">
    <source>
        <dbReference type="EMBL" id="KAH9321225.1"/>
    </source>
</evidence>
<dbReference type="GO" id="GO:0005789">
    <property type="term" value="C:endoplasmic reticulum membrane"/>
    <property type="evidence" value="ECO:0007669"/>
    <property type="project" value="UniProtKB-SubCell"/>
</dbReference>
<gene>
    <name evidence="9" type="ORF">KI387_015864</name>
</gene>
<feature type="non-terminal residue" evidence="9">
    <location>
        <position position="1"/>
    </location>
</feature>
<dbReference type="OMA" id="LPMPWMH"/>
<evidence type="ECO:0000256" key="5">
    <source>
        <dbReference type="ARBA" id="ARBA00023125"/>
    </source>
</evidence>
<keyword evidence="4" id="KW-0805">Transcription regulation</keyword>
<dbReference type="Proteomes" id="UP000824469">
    <property type="component" value="Unassembled WGS sequence"/>
</dbReference>
<keyword evidence="10" id="KW-1185">Reference proteome</keyword>
<dbReference type="EMBL" id="JAHRHJ020000003">
    <property type="protein sequence ID" value="KAH9321225.1"/>
    <property type="molecule type" value="Genomic_DNA"/>
</dbReference>
<comment type="similarity">
    <text evidence="3">Belongs to the bZIP family.</text>
</comment>
<evidence type="ECO:0000256" key="7">
    <source>
        <dbReference type="ARBA" id="ARBA00023242"/>
    </source>
</evidence>
<dbReference type="AlphaFoldDB" id="A0AA38GGP6"/>
<comment type="caution">
    <text evidence="9">The sequence shown here is derived from an EMBL/GenBank/DDBJ whole genome shotgun (WGS) entry which is preliminary data.</text>
</comment>
<evidence type="ECO:0000256" key="6">
    <source>
        <dbReference type="ARBA" id="ARBA00023163"/>
    </source>
</evidence>
<dbReference type="GO" id="GO:0003677">
    <property type="term" value="F:DNA binding"/>
    <property type="evidence" value="ECO:0007669"/>
    <property type="project" value="UniProtKB-KW"/>
</dbReference>
<feature type="region of interest" description="Disordered" evidence="8">
    <location>
        <begin position="220"/>
        <end position="239"/>
    </location>
</feature>
<evidence type="ECO:0000256" key="2">
    <source>
        <dbReference type="ARBA" id="ARBA00004389"/>
    </source>
</evidence>
<evidence type="ECO:0000256" key="3">
    <source>
        <dbReference type="ARBA" id="ARBA00007163"/>
    </source>
</evidence>
<keyword evidence="5" id="KW-0238">DNA-binding</keyword>
<protein>
    <submittedName>
        <fullName evidence="9">Uncharacterized protein</fullName>
    </submittedName>
</protein>
<evidence type="ECO:0000256" key="1">
    <source>
        <dbReference type="ARBA" id="ARBA00004123"/>
    </source>
</evidence>
<sequence length="329" mass="36295">TGTFRANITQLSPGGGRVFTSWEGNNSTVTNIKDVNNNKYNFERAKEEIDNCRYPQNVSEPLAAALFVPRNEKLVKIDGNLIIHAVLAGEKAIKANKEDIVSTQRESEKNSLAIITERHRALAAARASDRNLDIQSHLFEGATENQRALASNPANNYREDRKPTTVDGSLQQWFREGLAGPVMSSGMCTEVFQFDASFNSPVTNRNSRFVASVSSNVVNGSMEHSRNNSSGSKMNEARRSGPVNILKNRRVSYAVPLPPASPPLNVRNERNLTDHTERIHEDRGYQRNSTIPSSMVVSVLVDPVETGDEGMLSSGSLSRIFVVVLIDRV</sequence>
<proteinExistence type="inferred from homology"/>
<feature type="compositionally biased region" description="Polar residues" evidence="8">
    <location>
        <begin position="145"/>
        <end position="155"/>
    </location>
</feature>
<name>A0AA38GGP6_TAXCH</name>
<keyword evidence="6" id="KW-0804">Transcription</keyword>
<evidence type="ECO:0000256" key="4">
    <source>
        <dbReference type="ARBA" id="ARBA00023015"/>
    </source>
</evidence>
<dbReference type="PANTHER" id="PTHR47416">
    <property type="entry name" value="BASIC-LEUCINE ZIPPER TRANSCRIPTION FACTOR F-RELATED"/>
    <property type="match status" value="1"/>
</dbReference>
<keyword evidence="7" id="KW-0539">Nucleus</keyword>
<organism evidence="9 10">
    <name type="scientific">Taxus chinensis</name>
    <name type="common">Chinese yew</name>
    <name type="synonym">Taxus wallichiana var. chinensis</name>
    <dbReference type="NCBI Taxonomy" id="29808"/>
    <lineage>
        <taxon>Eukaryota</taxon>
        <taxon>Viridiplantae</taxon>
        <taxon>Streptophyta</taxon>
        <taxon>Embryophyta</taxon>
        <taxon>Tracheophyta</taxon>
        <taxon>Spermatophyta</taxon>
        <taxon>Pinopsida</taxon>
        <taxon>Pinidae</taxon>
        <taxon>Conifers II</taxon>
        <taxon>Cupressales</taxon>
        <taxon>Taxaceae</taxon>
        <taxon>Taxus</taxon>
    </lineage>
</organism>
<evidence type="ECO:0000256" key="8">
    <source>
        <dbReference type="SAM" id="MobiDB-lite"/>
    </source>
</evidence>